<name>A0A1Y4QGA6_9FIRM</name>
<dbReference type="InterPro" id="IPR022476">
    <property type="entry name" value="Spore_YabP/YqfC"/>
</dbReference>
<dbReference type="NCBIfam" id="TIGR02892">
    <property type="entry name" value="spore_yabP"/>
    <property type="match status" value="1"/>
</dbReference>
<dbReference type="AlphaFoldDB" id="A0A1Y4QGA6"/>
<dbReference type="InterPro" id="IPR038705">
    <property type="entry name" value="YabP_sf"/>
</dbReference>
<dbReference type="EMBL" id="NFLB01000012">
    <property type="protein sequence ID" value="OUQ04315.1"/>
    <property type="molecule type" value="Genomic_DNA"/>
</dbReference>
<dbReference type="GO" id="GO:0030435">
    <property type="term" value="P:sporulation resulting in formation of a cellular spore"/>
    <property type="evidence" value="ECO:0007669"/>
    <property type="project" value="InterPro"/>
</dbReference>
<evidence type="ECO:0000313" key="1">
    <source>
        <dbReference type="EMBL" id="OUQ04315.1"/>
    </source>
</evidence>
<sequence length="99" mass="11380">MDNNNNIRFEHTPYHNVYLKDRKSIELTGVKNIESFDSLEFLIETSLGFLNITGTDLSLIRLDQEKCEVSIKGNIDSISYISNKKNPKAKESVFNKLLK</sequence>
<evidence type="ECO:0000313" key="2">
    <source>
        <dbReference type="Proteomes" id="UP000196258"/>
    </source>
</evidence>
<accession>A0A1Y4QGA6</accession>
<dbReference type="InterPro" id="IPR012504">
    <property type="entry name" value="Spore_YabP"/>
</dbReference>
<dbReference type="PIRSF" id="PIRSF011576">
    <property type="entry name" value="YabP"/>
    <property type="match status" value="1"/>
</dbReference>
<dbReference type="Pfam" id="PF07873">
    <property type="entry name" value="YabP"/>
    <property type="match status" value="1"/>
</dbReference>
<dbReference type="Gene3D" id="2.60.40.2000">
    <property type="match status" value="1"/>
</dbReference>
<protein>
    <submittedName>
        <fullName evidence="1">Sporulation protein YabP</fullName>
    </submittedName>
</protein>
<dbReference type="RefSeq" id="WP_087257394.1">
    <property type="nucleotide sequence ID" value="NZ_CAJFOD010000008.1"/>
</dbReference>
<organism evidence="1 2">
    <name type="scientific">Thomasclavelia spiroformis</name>
    <dbReference type="NCBI Taxonomy" id="29348"/>
    <lineage>
        <taxon>Bacteria</taxon>
        <taxon>Bacillati</taxon>
        <taxon>Bacillota</taxon>
        <taxon>Erysipelotrichia</taxon>
        <taxon>Erysipelotrichales</taxon>
        <taxon>Coprobacillaceae</taxon>
        <taxon>Thomasclavelia</taxon>
    </lineage>
</organism>
<gene>
    <name evidence="1" type="ORF">B5E91_10380</name>
</gene>
<dbReference type="Proteomes" id="UP000196258">
    <property type="component" value="Unassembled WGS sequence"/>
</dbReference>
<comment type="caution">
    <text evidence="1">The sequence shown here is derived from an EMBL/GenBank/DDBJ whole genome shotgun (WGS) entry which is preliminary data.</text>
</comment>
<reference evidence="2" key="1">
    <citation type="submission" date="2017-04" db="EMBL/GenBank/DDBJ databases">
        <title>Function of individual gut microbiota members based on whole genome sequencing of pure cultures obtained from chicken caecum.</title>
        <authorList>
            <person name="Medvecky M."/>
            <person name="Cejkova D."/>
            <person name="Polansky O."/>
            <person name="Karasova D."/>
            <person name="Kubasova T."/>
            <person name="Cizek A."/>
            <person name="Rychlik I."/>
        </authorList>
    </citation>
    <scope>NUCLEOTIDE SEQUENCE [LARGE SCALE GENOMIC DNA]</scope>
    <source>
        <strain evidence="2">An149</strain>
    </source>
</reference>
<proteinExistence type="predicted"/>